<reference evidence="1 2" key="1">
    <citation type="submission" date="2014-10" db="EMBL/GenBank/DDBJ databases">
        <title>Pedobacter Kyungheensis.</title>
        <authorList>
            <person name="Anderson B.M."/>
            <person name="Newman J.D."/>
        </authorList>
    </citation>
    <scope>NUCLEOTIDE SEQUENCE [LARGE SCALE GENOMIC DNA]</scope>
    <source>
        <strain evidence="1 2">KACC 16221</strain>
    </source>
</reference>
<evidence type="ECO:0000313" key="1">
    <source>
        <dbReference type="EMBL" id="KIA91055.1"/>
    </source>
</evidence>
<dbReference type="AlphaFoldDB" id="A0A0C1DAS6"/>
<proteinExistence type="predicted"/>
<dbReference type="RefSeq" id="WP_039481517.1">
    <property type="nucleotide sequence ID" value="NZ_JSYN01000035.1"/>
</dbReference>
<evidence type="ECO:0000313" key="2">
    <source>
        <dbReference type="Proteomes" id="UP000031246"/>
    </source>
</evidence>
<evidence type="ECO:0008006" key="3">
    <source>
        <dbReference type="Google" id="ProtNLM"/>
    </source>
</evidence>
<organism evidence="1 2">
    <name type="scientific">Pedobacter kyungheensis</name>
    <dbReference type="NCBI Taxonomy" id="1069985"/>
    <lineage>
        <taxon>Bacteria</taxon>
        <taxon>Pseudomonadati</taxon>
        <taxon>Bacteroidota</taxon>
        <taxon>Sphingobacteriia</taxon>
        <taxon>Sphingobacteriales</taxon>
        <taxon>Sphingobacteriaceae</taxon>
        <taxon>Pedobacter</taxon>
    </lineage>
</organism>
<dbReference type="Proteomes" id="UP000031246">
    <property type="component" value="Unassembled WGS sequence"/>
</dbReference>
<dbReference type="EMBL" id="JSYN01000035">
    <property type="protein sequence ID" value="KIA91055.1"/>
    <property type="molecule type" value="Genomic_DNA"/>
</dbReference>
<protein>
    <recommendedName>
        <fullName evidence="3">PLAT domain-containing protein</fullName>
    </recommendedName>
</protein>
<name>A0A0C1DAS6_9SPHI</name>
<comment type="caution">
    <text evidence="1">The sequence shown here is derived from an EMBL/GenBank/DDBJ whole genome shotgun (WGS) entry which is preliminary data.</text>
</comment>
<keyword evidence="2" id="KW-1185">Reference proteome</keyword>
<gene>
    <name evidence="1" type="ORF">OC25_23220</name>
</gene>
<accession>A0A0C1DAS6</accession>
<sequence length="158" mass="16948">MKLIQTKLNIGIILAILFTLTSCSKKDDNVDGGNIGDKVKKAKFTVTVTGGTAKNLSIMVGGANTSGSTSTWKVNGTVMNDAVVMLESGDFPGTAAKTYTFELQQPANNVSLNINATSNNSSTYKIYYKTEINDVTKDEATVDITSAKTFTKPLRYTE</sequence>